<evidence type="ECO:0000313" key="4">
    <source>
        <dbReference type="Proteomes" id="UP001346877"/>
    </source>
</evidence>
<dbReference type="InterPro" id="IPR050892">
    <property type="entry name" value="ADP-ribose_metab_enzymes"/>
</dbReference>
<sequence>MIVIAHGNLLTADVEALVNTVNTVGVMGKGIALQFKRAYPANYAAYRAACAAKEVKLGQMFLFDSALLGPRRYVINFPTKGHWRTSSKLTDIKDGLNDLVRLVRDHRISSLAVPALGCGNGGLDWEEIRPLIERSFADLPEVRVLLFPPEGAPNPSDMPVATTKPPLTPGRATLLCAIERYLDRAGALEPRDGVTVLEIQKIAYFLQVLGQPLRLKFNRGRYGPYADNLNQVLDRLEGHYLTGFGDRSARVEDFQPIRLTAGTTEAVSAWLEPNGCLPARHSLERLASLVEGFEAPYSLELLATVHYAAELTPPTNELSELIERVQAWSGRKARLFTPAHIRMAYERLQSAGLLPVLATA</sequence>
<organism evidence="3 4">
    <name type="scientific">Micromonospora zamorensis</name>
    <dbReference type="NCBI Taxonomy" id="709883"/>
    <lineage>
        <taxon>Bacteria</taxon>
        <taxon>Bacillati</taxon>
        <taxon>Actinomycetota</taxon>
        <taxon>Actinomycetes</taxon>
        <taxon>Micromonosporales</taxon>
        <taxon>Micromonosporaceae</taxon>
        <taxon>Micromonospora</taxon>
    </lineage>
</organism>
<dbReference type="InterPro" id="IPR043472">
    <property type="entry name" value="Macro_dom-like"/>
</dbReference>
<evidence type="ECO:0000259" key="2">
    <source>
        <dbReference type="PROSITE" id="PS51154"/>
    </source>
</evidence>
<protein>
    <submittedName>
        <fullName evidence="3">Macro domain-containing protein</fullName>
    </submittedName>
</protein>
<feature type="domain" description="Macro" evidence="2">
    <location>
        <begin position="1"/>
        <end position="163"/>
    </location>
</feature>
<name>A0ABZ1PBS3_9ACTN</name>
<dbReference type="Gene3D" id="3.40.220.10">
    <property type="entry name" value="Leucine Aminopeptidase, subunit E, domain 1"/>
    <property type="match status" value="1"/>
</dbReference>
<dbReference type="PROSITE" id="PS51154">
    <property type="entry name" value="MACRO"/>
    <property type="match status" value="1"/>
</dbReference>
<dbReference type="SUPFAM" id="SSF52949">
    <property type="entry name" value="Macro domain-like"/>
    <property type="match status" value="1"/>
</dbReference>
<dbReference type="SMART" id="SM00506">
    <property type="entry name" value="A1pp"/>
    <property type="match status" value="1"/>
</dbReference>
<dbReference type="PANTHER" id="PTHR12521">
    <property type="entry name" value="PROTEIN C6ORF130"/>
    <property type="match status" value="1"/>
</dbReference>
<accession>A0ABZ1PBS3</accession>
<dbReference type="EMBL" id="CP107941">
    <property type="protein sequence ID" value="WUI80663.1"/>
    <property type="molecule type" value="Genomic_DNA"/>
</dbReference>
<dbReference type="RefSeq" id="WP_328366943.1">
    <property type="nucleotide sequence ID" value="NZ_CP107936.1"/>
</dbReference>
<dbReference type="Pfam" id="PF01661">
    <property type="entry name" value="Macro"/>
    <property type="match status" value="1"/>
</dbReference>
<reference evidence="3 4" key="1">
    <citation type="submission" date="2022-10" db="EMBL/GenBank/DDBJ databases">
        <title>The complete genomes of actinobacterial strains from the NBC collection.</title>
        <authorList>
            <person name="Joergensen T.S."/>
            <person name="Alvarez Arevalo M."/>
            <person name="Sterndorff E.B."/>
            <person name="Faurdal D."/>
            <person name="Vuksanovic O."/>
            <person name="Mourched A.-S."/>
            <person name="Charusanti P."/>
            <person name="Shaw S."/>
            <person name="Blin K."/>
            <person name="Weber T."/>
        </authorList>
    </citation>
    <scope>NUCLEOTIDE SEQUENCE [LARGE SCALE GENOMIC DNA]</scope>
    <source>
        <strain evidence="3 4">NBC_00396</strain>
    </source>
</reference>
<gene>
    <name evidence="3" type="ORF">OG375_22305</name>
</gene>
<dbReference type="PANTHER" id="PTHR12521:SF0">
    <property type="entry name" value="ADP-RIBOSE GLYCOHYDROLASE OARD1"/>
    <property type="match status" value="1"/>
</dbReference>
<evidence type="ECO:0000313" key="3">
    <source>
        <dbReference type="EMBL" id="WUI80663.1"/>
    </source>
</evidence>
<dbReference type="Proteomes" id="UP001346877">
    <property type="component" value="Chromosome"/>
</dbReference>
<keyword evidence="4" id="KW-1185">Reference proteome</keyword>
<dbReference type="InterPro" id="IPR002589">
    <property type="entry name" value="Macro_dom"/>
</dbReference>
<proteinExistence type="predicted"/>
<dbReference type="CDD" id="cd02901">
    <property type="entry name" value="Macro_Poa1p-like"/>
    <property type="match status" value="1"/>
</dbReference>
<comment type="catalytic activity">
    <reaction evidence="1">
        <text>an N-(ADP-alpha-D-ribosyl)-thymidine in DNA + H2O = a thymidine in DNA + ADP-D-ribose</text>
        <dbReference type="Rhea" id="RHEA:71655"/>
        <dbReference type="Rhea" id="RHEA-COMP:13556"/>
        <dbReference type="Rhea" id="RHEA-COMP:18051"/>
        <dbReference type="ChEBI" id="CHEBI:15377"/>
        <dbReference type="ChEBI" id="CHEBI:57967"/>
        <dbReference type="ChEBI" id="CHEBI:137386"/>
        <dbReference type="ChEBI" id="CHEBI:191199"/>
    </reaction>
    <physiologicalReaction direction="left-to-right" evidence="1">
        <dbReference type="Rhea" id="RHEA:71656"/>
    </physiologicalReaction>
</comment>
<evidence type="ECO:0000256" key="1">
    <source>
        <dbReference type="ARBA" id="ARBA00035885"/>
    </source>
</evidence>